<keyword evidence="8" id="KW-0206">Cytoskeleton</keyword>
<comment type="caution">
    <text evidence="12">The sequence shown here is derived from an EMBL/GenBank/DDBJ whole genome shotgun (WGS) entry which is preliminary data.</text>
</comment>
<accession>A0AA88SDS5</accession>
<dbReference type="InterPro" id="IPR001611">
    <property type="entry name" value="Leu-rich_rpt"/>
</dbReference>
<evidence type="ECO:0000256" key="9">
    <source>
        <dbReference type="ARBA" id="ARBA00023273"/>
    </source>
</evidence>
<keyword evidence="5" id="KW-0282">Flagellum</keyword>
<evidence type="ECO:0000256" key="1">
    <source>
        <dbReference type="ARBA" id="ARBA00004611"/>
    </source>
</evidence>
<evidence type="ECO:0000256" key="5">
    <source>
        <dbReference type="ARBA" id="ARBA00022846"/>
    </source>
</evidence>
<evidence type="ECO:0000313" key="12">
    <source>
        <dbReference type="EMBL" id="KAK2833526.1"/>
    </source>
</evidence>
<protein>
    <recommendedName>
        <fullName evidence="11">Dynein regulatory complex subunit 3</fullName>
    </recommendedName>
</protein>
<comment type="subcellular location">
    <subcellularLocation>
        <location evidence="1">Cytoplasm</location>
        <location evidence="1">Cytoskeleton</location>
        <location evidence="1">Flagellum axoneme</location>
    </subcellularLocation>
</comment>
<dbReference type="InterPro" id="IPR050576">
    <property type="entry name" value="Cilia_flagella_integrity"/>
</dbReference>
<dbReference type="GO" id="GO:0005929">
    <property type="term" value="C:cilium"/>
    <property type="evidence" value="ECO:0007669"/>
    <property type="project" value="TreeGrafter"/>
</dbReference>
<evidence type="ECO:0000256" key="2">
    <source>
        <dbReference type="ARBA" id="ARBA00022490"/>
    </source>
</evidence>
<evidence type="ECO:0000256" key="4">
    <source>
        <dbReference type="ARBA" id="ARBA00022737"/>
    </source>
</evidence>
<evidence type="ECO:0000256" key="10">
    <source>
        <dbReference type="ARBA" id="ARBA00038378"/>
    </source>
</evidence>
<reference evidence="12" key="1">
    <citation type="submission" date="2023-07" db="EMBL/GenBank/DDBJ databases">
        <title>Chromosome-level Genome Assembly of Striped Snakehead (Channa striata).</title>
        <authorList>
            <person name="Liu H."/>
        </authorList>
    </citation>
    <scope>NUCLEOTIDE SEQUENCE</scope>
    <source>
        <strain evidence="12">Gz</strain>
        <tissue evidence="12">Muscle</tissue>
    </source>
</reference>
<gene>
    <name evidence="12" type="ORF">Q5P01_017415</name>
</gene>
<dbReference type="Pfam" id="PF14580">
    <property type="entry name" value="LRR_9"/>
    <property type="match status" value="1"/>
</dbReference>
<evidence type="ECO:0000256" key="7">
    <source>
        <dbReference type="ARBA" id="ARBA00023069"/>
    </source>
</evidence>
<dbReference type="Proteomes" id="UP001187415">
    <property type="component" value="Unassembled WGS sequence"/>
</dbReference>
<evidence type="ECO:0000313" key="13">
    <source>
        <dbReference type="Proteomes" id="UP001187415"/>
    </source>
</evidence>
<sequence length="496" mass="57547">MSEYFGEPESTVLDEQFLKKVAKLQTPQNLAGIVKREGIHFDEVLDLTLECRNIAVIENLREFTSLAKLYLNNNLIEKIEGLDCLINLTCLNLSFNKIQKIEGLESLQKLEVLNLSNNKIAVIENMDKLEKLSHFCIANNLIEQLDNVLYMRKFKNLFTLTLSGNPVSKVDDYKLFIAAYFPNLMCLDYKILNENTKNDASIKYQYALEEMRREELQEQQAINADKSQEAELQLHTDAFVEFLNGSYLFKSMFKDDPEVETLHCVPEDEMVDLCMQLFQIGLAEHKQRETEVKSFFSGQAKTVADCQQKASQILAHFERQHQQRIDELEQLSDPDEIKEKINQCNDEIKQLCKSFMSLEFQLVSQLEEITTKLDTSISNMVGNFSDNQNFFQNVRNIAVATLEKVANDDLEENMSDEVRMLFTDKDTVMSALTAGHDNHVMKINDRETLMATRVNAWKVVLINEIQDKQLKQHRMRISDLHRYADYLREQLAKFLE</sequence>
<evidence type="ECO:0000256" key="11">
    <source>
        <dbReference type="ARBA" id="ARBA00040950"/>
    </source>
</evidence>
<comment type="similarity">
    <text evidence="10">Belongs to the DRC3 family.</text>
</comment>
<dbReference type="EMBL" id="JAUPFM010000013">
    <property type="protein sequence ID" value="KAK2833526.1"/>
    <property type="molecule type" value="Genomic_DNA"/>
</dbReference>
<dbReference type="PROSITE" id="PS51450">
    <property type="entry name" value="LRR"/>
    <property type="match status" value="3"/>
</dbReference>
<keyword evidence="7" id="KW-0969">Cilium</keyword>
<keyword evidence="2" id="KW-0963">Cytoplasm</keyword>
<evidence type="ECO:0000256" key="6">
    <source>
        <dbReference type="ARBA" id="ARBA00023054"/>
    </source>
</evidence>
<dbReference type="InterPro" id="IPR032675">
    <property type="entry name" value="LRR_dom_sf"/>
</dbReference>
<dbReference type="SMART" id="SM00365">
    <property type="entry name" value="LRR_SD22"/>
    <property type="match status" value="4"/>
</dbReference>
<keyword evidence="13" id="KW-1185">Reference proteome</keyword>
<name>A0AA88SDS5_CHASR</name>
<keyword evidence="3" id="KW-0433">Leucine-rich repeat</keyword>
<dbReference type="AlphaFoldDB" id="A0AA88SDS5"/>
<keyword evidence="9" id="KW-0966">Cell projection</keyword>
<keyword evidence="6" id="KW-0175">Coiled coil</keyword>
<evidence type="ECO:0000256" key="3">
    <source>
        <dbReference type="ARBA" id="ARBA00022614"/>
    </source>
</evidence>
<proteinExistence type="inferred from homology"/>
<dbReference type="PANTHER" id="PTHR45973:SF12">
    <property type="entry name" value="DYNEIN REGULATORY COMPLEX SUBUNIT 3"/>
    <property type="match status" value="1"/>
</dbReference>
<keyword evidence="4" id="KW-0677">Repeat</keyword>
<organism evidence="12 13">
    <name type="scientific">Channa striata</name>
    <name type="common">Snakehead murrel</name>
    <name type="synonym">Ophicephalus striatus</name>
    <dbReference type="NCBI Taxonomy" id="64152"/>
    <lineage>
        <taxon>Eukaryota</taxon>
        <taxon>Metazoa</taxon>
        <taxon>Chordata</taxon>
        <taxon>Craniata</taxon>
        <taxon>Vertebrata</taxon>
        <taxon>Euteleostomi</taxon>
        <taxon>Actinopterygii</taxon>
        <taxon>Neopterygii</taxon>
        <taxon>Teleostei</taxon>
        <taxon>Neoteleostei</taxon>
        <taxon>Acanthomorphata</taxon>
        <taxon>Anabantaria</taxon>
        <taxon>Anabantiformes</taxon>
        <taxon>Channoidei</taxon>
        <taxon>Channidae</taxon>
        <taxon>Channa</taxon>
    </lineage>
</organism>
<evidence type="ECO:0000256" key="8">
    <source>
        <dbReference type="ARBA" id="ARBA00023212"/>
    </source>
</evidence>
<dbReference type="PANTHER" id="PTHR45973">
    <property type="entry name" value="PROTEIN PHOSPHATASE 1 REGULATORY SUBUNIT SDS22-RELATED"/>
    <property type="match status" value="1"/>
</dbReference>
<dbReference type="Gene3D" id="3.80.10.10">
    <property type="entry name" value="Ribonuclease Inhibitor"/>
    <property type="match status" value="1"/>
</dbReference>
<dbReference type="SUPFAM" id="SSF52058">
    <property type="entry name" value="L domain-like"/>
    <property type="match status" value="1"/>
</dbReference>